<dbReference type="EMBL" id="BOOW01000045">
    <property type="protein sequence ID" value="GII96568.1"/>
    <property type="molecule type" value="Genomic_DNA"/>
</dbReference>
<comment type="caution">
    <text evidence="2">The sequence shown here is derived from an EMBL/GenBank/DDBJ whole genome shotgun (WGS) entry which is preliminary data.</text>
</comment>
<organism evidence="2 3">
    <name type="scientific">Sinosporangium siamense</name>
    <dbReference type="NCBI Taxonomy" id="1367973"/>
    <lineage>
        <taxon>Bacteria</taxon>
        <taxon>Bacillati</taxon>
        <taxon>Actinomycetota</taxon>
        <taxon>Actinomycetes</taxon>
        <taxon>Streptosporangiales</taxon>
        <taxon>Streptosporangiaceae</taxon>
        <taxon>Sinosporangium</taxon>
    </lineage>
</organism>
<dbReference type="AlphaFoldDB" id="A0A919RMQ7"/>
<keyword evidence="1" id="KW-0812">Transmembrane</keyword>
<evidence type="ECO:0000313" key="3">
    <source>
        <dbReference type="Proteomes" id="UP000606172"/>
    </source>
</evidence>
<evidence type="ECO:0000313" key="2">
    <source>
        <dbReference type="EMBL" id="GII96568.1"/>
    </source>
</evidence>
<accession>A0A919RMQ7</accession>
<protein>
    <submittedName>
        <fullName evidence="2">Uncharacterized protein</fullName>
    </submittedName>
</protein>
<proteinExistence type="predicted"/>
<keyword evidence="3" id="KW-1185">Reference proteome</keyword>
<dbReference type="Proteomes" id="UP000606172">
    <property type="component" value="Unassembled WGS sequence"/>
</dbReference>
<sequence length="168" mass="18366">MWGSPASGIRCYLHRYPVEDTDKPVLETLGGWEMRCLGFHDRPCEQGIFPRLYNLPHIGSDVVAFPSFRIQTRTSAAALGALYTERLQSTLIERLGPGEGARIAADRLTAETLRNYPAAAREAVHFAVSSGVHVVAVTAAVFGVAAFALAWFIREVPLRDRTPADTAV</sequence>
<name>A0A919RMQ7_9ACTN</name>
<evidence type="ECO:0000256" key="1">
    <source>
        <dbReference type="SAM" id="Phobius"/>
    </source>
</evidence>
<keyword evidence="1" id="KW-1133">Transmembrane helix</keyword>
<feature type="transmembrane region" description="Helical" evidence="1">
    <location>
        <begin position="131"/>
        <end position="153"/>
    </location>
</feature>
<reference evidence="2" key="1">
    <citation type="submission" date="2021-01" db="EMBL/GenBank/DDBJ databases">
        <title>Whole genome shotgun sequence of Sinosporangium siamense NBRC 109515.</title>
        <authorList>
            <person name="Komaki H."/>
            <person name="Tamura T."/>
        </authorList>
    </citation>
    <scope>NUCLEOTIDE SEQUENCE</scope>
    <source>
        <strain evidence="2">NBRC 109515</strain>
    </source>
</reference>
<gene>
    <name evidence="2" type="ORF">Ssi02_67990</name>
</gene>
<keyword evidence="1" id="KW-0472">Membrane</keyword>